<sequence length="84" mass="9785">MLNFLPLGNILKNGFLKLNLLKRNDMVLVLKKGASKKEIAAIRKKLDKLPVKGVDTKKYCGVIKLKEDPMEIQKKMRDEWERNF</sequence>
<dbReference type="AlphaFoldDB" id="A0A1J5T2A4"/>
<protein>
    <submittedName>
        <fullName evidence="1">Uncharacterized protein</fullName>
    </submittedName>
</protein>
<gene>
    <name evidence="1" type="ORF">GALL_47580</name>
</gene>
<dbReference type="EMBL" id="MLJW01000012">
    <property type="protein sequence ID" value="OIR14291.1"/>
    <property type="molecule type" value="Genomic_DNA"/>
</dbReference>
<organism evidence="1">
    <name type="scientific">mine drainage metagenome</name>
    <dbReference type="NCBI Taxonomy" id="410659"/>
    <lineage>
        <taxon>unclassified sequences</taxon>
        <taxon>metagenomes</taxon>
        <taxon>ecological metagenomes</taxon>
    </lineage>
</organism>
<proteinExistence type="predicted"/>
<reference evidence="1" key="1">
    <citation type="submission" date="2016-10" db="EMBL/GenBank/DDBJ databases">
        <title>Sequence of Gallionella enrichment culture.</title>
        <authorList>
            <person name="Poehlein A."/>
            <person name="Muehling M."/>
            <person name="Daniel R."/>
        </authorList>
    </citation>
    <scope>NUCLEOTIDE SEQUENCE</scope>
</reference>
<name>A0A1J5T2A4_9ZZZZ</name>
<comment type="caution">
    <text evidence="1">The sequence shown here is derived from an EMBL/GenBank/DDBJ whole genome shotgun (WGS) entry which is preliminary data.</text>
</comment>
<accession>A0A1J5T2A4</accession>
<evidence type="ECO:0000313" key="1">
    <source>
        <dbReference type="EMBL" id="OIR14291.1"/>
    </source>
</evidence>